<dbReference type="GO" id="GO:0005737">
    <property type="term" value="C:cytoplasm"/>
    <property type="evidence" value="ECO:0007669"/>
    <property type="project" value="UniProtKB-SubCell"/>
</dbReference>
<dbReference type="EMBL" id="UYWX01020293">
    <property type="protein sequence ID" value="VDM30235.1"/>
    <property type="molecule type" value="Genomic_DNA"/>
</dbReference>
<dbReference type="InterPro" id="IPR052323">
    <property type="entry name" value="LRP2-binding"/>
</dbReference>
<keyword evidence="9" id="KW-1185">Reference proteome</keyword>
<accession>A0A0R3WZ97</accession>
<dbReference type="WBParaSite" id="TTAC_0000610301-mRNA-1">
    <property type="protein sequence ID" value="TTAC_0000610301-mRNA-1"/>
    <property type="gene ID" value="TTAC_0000610301"/>
</dbReference>
<evidence type="ECO:0000256" key="4">
    <source>
        <dbReference type="ARBA" id="ARBA00022803"/>
    </source>
</evidence>
<comment type="subcellular location">
    <subcellularLocation>
        <location evidence="1">Cytoplasm</location>
    </subcellularLocation>
</comment>
<gene>
    <name evidence="8" type="ORF">TTAC_LOCUS6088</name>
</gene>
<dbReference type="STRING" id="6205.A0A0R3WZ97"/>
<keyword evidence="2" id="KW-0963">Cytoplasm</keyword>
<dbReference type="SUPFAM" id="SSF81901">
    <property type="entry name" value="HCP-like"/>
    <property type="match status" value="1"/>
</dbReference>
<name>A0A0R3WZ97_HYDTA</name>
<reference evidence="10" key="1">
    <citation type="submission" date="2017-02" db="UniProtKB">
        <authorList>
            <consortium name="WormBaseParasite"/>
        </authorList>
    </citation>
    <scope>IDENTIFICATION</scope>
</reference>
<dbReference type="PANTHER" id="PTHR44554">
    <property type="entry name" value="LRP2-BINDING PROTEIN"/>
    <property type="match status" value="1"/>
</dbReference>
<evidence type="ECO:0000313" key="10">
    <source>
        <dbReference type="WBParaSite" id="TTAC_0000610301-mRNA-1"/>
    </source>
</evidence>
<organism evidence="10">
    <name type="scientific">Hydatigena taeniaeformis</name>
    <name type="common">Feline tapeworm</name>
    <name type="synonym">Taenia taeniaeformis</name>
    <dbReference type="NCBI Taxonomy" id="6205"/>
    <lineage>
        <taxon>Eukaryota</taxon>
        <taxon>Metazoa</taxon>
        <taxon>Spiralia</taxon>
        <taxon>Lophotrochozoa</taxon>
        <taxon>Platyhelminthes</taxon>
        <taxon>Cestoda</taxon>
        <taxon>Eucestoda</taxon>
        <taxon>Cyclophyllidea</taxon>
        <taxon>Taeniidae</taxon>
        <taxon>Hydatigera</taxon>
    </lineage>
</organism>
<evidence type="ECO:0000256" key="3">
    <source>
        <dbReference type="ARBA" id="ARBA00022737"/>
    </source>
</evidence>
<dbReference type="AlphaFoldDB" id="A0A0R3WZ97"/>
<feature type="region of interest" description="Disordered" evidence="7">
    <location>
        <begin position="1"/>
        <end position="20"/>
    </location>
</feature>
<protein>
    <recommendedName>
        <fullName evidence="6">LRP2-binding protein</fullName>
    </recommendedName>
</protein>
<dbReference type="Pfam" id="PF08238">
    <property type="entry name" value="Sel1"/>
    <property type="match status" value="3"/>
</dbReference>
<evidence type="ECO:0000256" key="2">
    <source>
        <dbReference type="ARBA" id="ARBA00022490"/>
    </source>
</evidence>
<dbReference type="Gene3D" id="1.25.40.10">
    <property type="entry name" value="Tetratricopeptide repeat domain"/>
    <property type="match status" value="1"/>
</dbReference>
<sequence length="343" mass="38596">MSCLRSCELEPTPNPTRKEREEAPIFMIRLETGDVVFPPVNLYADFVDSCKKYKVIGEEGKLTRYIVSENLEYVLQKRVDERDKNRNDDSFQLGQVLFEKGLYSQALVYFKNSILMYDDPRAKYQIGVMLFDDLLDGEDIKQHLQMAATYGDTKVSVMAQTTMGYFYSSADHMDLSKAFYWHSEACQNGSVESQAVLGVLHMFGLGSASKDWSIALNCLRDASERGSVYATGMLSFLYFRRALYTLASRTAYSLVGNVGLCNNIMVDTRDGGGGSGHGVFDIQTRCFIQRGLAVACFIYATCLDRGLGIQQDRGIANTMYSRCVNIDPTTTSRLQNMVIREEI</sequence>
<reference evidence="8 9" key="2">
    <citation type="submission" date="2018-11" db="EMBL/GenBank/DDBJ databases">
        <authorList>
            <consortium name="Pathogen Informatics"/>
        </authorList>
    </citation>
    <scope>NUCLEOTIDE SEQUENCE [LARGE SCALE GENOMIC DNA]</scope>
</reference>
<evidence type="ECO:0000313" key="9">
    <source>
        <dbReference type="Proteomes" id="UP000274429"/>
    </source>
</evidence>
<evidence type="ECO:0000313" key="8">
    <source>
        <dbReference type="EMBL" id="VDM30235.1"/>
    </source>
</evidence>
<comment type="function">
    <text evidence="5">May act as an adapter that regulates LRP2 function.</text>
</comment>
<evidence type="ECO:0000256" key="5">
    <source>
        <dbReference type="ARBA" id="ARBA00037614"/>
    </source>
</evidence>
<dbReference type="SMART" id="SM00671">
    <property type="entry name" value="SEL1"/>
    <property type="match status" value="3"/>
</dbReference>
<evidence type="ECO:0000256" key="6">
    <source>
        <dbReference type="ARBA" id="ARBA00039954"/>
    </source>
</evidence>
<dbReference type="Proteomes" id="UP000274429">
    <property type="component" value="Unassembled WGS sequence"/>
</dbReference>
<dbReference type="PANTHER" id="PTHR44554:SF1">
    <property type="entry name" value="LRP2-BINDING PROTEIN"/>
    <property type="match status" value="1"/>
</dbReference>
<keyword evidence="4" id="KW-0802">TPR repeat</keyword>
<dbReference type="InterPro" id="IPR006597">
    <property type="entry name" value="Sel1-like"/>
</dbReference>
<proteinExistence type="predicted"/>
<dbReference type="OrthoDB" id="2384430at2759"/>
<dbReference type="InterPro" id="IPR011990">
    <property type="entry name" value="TPR-like_helical_dom_sf"/>
</dbReference>
<evidence type="ECO:0000256" key="1">
    <source>
        <dbReference type="ARBA" id="ARBA00004496"/>
    </source>
</evidence>
<keyword evidence="3" id="KW-0677">Repeat</keyword>
<evidence type="ECO:0000256" key="7">
    <source>
        <dbReference type="SAM" id="MobiDB-lite"/>
    </source>
</evidence>